<dbReference type="InterPro" id="IPR002575">
    <property type="entry name" value="Aminoglycoside_PTrfase"/>
</dbReference>
<reference evidence="3" key="1">
    <citation type="submission" date="2018-01" db="EMBL/GenBank/DDBJ databases">
        <title>Draft Genome Sequence of the Radioresistant Bacterium Deinococcus aerius TR0125, Isolated from the Higher Atmosphere above Japan.</title>
        <authorList>
            <person name="Satoh K."/>
            <person name="Arai H."/>
            <person name="Sanzen T."/>
            <person name="Kawaguchi Y."/>
            <person name="Hayashi H."/>
            <person name="Yokobori S."/>
            <person name="Yamagishi A."/>
            <person name="Oono Y."/>
            <person name="Narumi I."/>
        </authorList>
    </citation>
    <scope>NUCLEOTIDE SEQUENCE [LARGE SCALE GENOMIC DNA]</scope>
    <source>
        <strain evidence="3">TR0125</strain>
    </source>
</reference>
<evidence type="ECO:0000313" key="2">
    <source>
        <dbReference type="EMBL" id="GBF07748.1"/>
    </source>
</evidence>
<evidence type="ECO:0000313" key="3">
    <source>
        <dbReference type="Proteomes" id="UP000236569"/>
    </source>
</evidence>
<proteinExistence type="predicted"/>
<dbReference type="SUPFAM" id="SSF56112">
    <property type="entry name" value="Protein kinase-like (PK-like)"/>
    <property type="match status" value="1"/>
</dbReference>
<dbReference type="EMBL" id="BFAG01000017">
    <property type="protein sequence ID" value="GBF07748.1"/>
    <property type="molecule type" value="Genomic_DNA"/>
</dbReference>
<dbReference type="AlphaFoldDB" id="A0A2I9DMH0"/>
<dbReference type="Proteomes" id="UP000236569">
    <property type="component" value="Unassembled WGS sequence"/>
</dbReference>
<protein>
    <recommendedName>
        <fullName evidence="1">Aminoglycoside phosphotransferase domain-containing protein</fullName>
    </recommendedName>
</protein>
<name>A0A2I9DMH0_9DEIO</name>
<dbReference type="Gene3D" id="3.30.200.20">
    <property type="entry name" value="Phosphorylase Kinase, domain 1"/>
    <property type="match status" value="1"/>
</dbReference>
<dbReference type="InterPro" id="IPR051678">
    <property type="entry name" value="AGP_Transferase"/>
</dbReference>
<evidence type="ECO:0000259" key="1">
    <source>
        <dbReference type="Pfam" id="PF01636"/>
    </source>
</evidence>
<feature type="domain" description="Aminoglycoside phosphotransferase" evidence="1">
    <location>
        <begin position="24"/>
        <end position="245"/>
    </location>
</feature>
<keyword evidence="3" id="KW-1185">Reference proteome</keyword>
<dbReference type="Pfam" id="PF01636">
    <property type="entry name" value="APH"/>
    <property type="match status" value="1"/>
</dbReference>
<gene>
    <name evidence="2" type="ORF">DAERI_170007</name>
</gene>
<dbReference type="Gene3D" id="3.90.1200.10">
    <property type="match status" value="1"/>
</dbReference>
<accession>A0A2I9DMH0</accession>
<dbReference type="PANTHER" id="PTHR21310">
    <property type="entry name" value="AMINOGLYCOSIDE PHOSPHOTRANSFERASE-RELATED-RELATED"/>
    <property type="match status" value="1"/>
</dbReference>
<organism evidence="2 3">
    <name type="scientific">Deinococcus aerius</name>
    <dbReference type="NCBI Taxonomy" id="200253"/>
    <lineage>
        <taxon>Bacteria</taxon>
        <taxon>Thermotogati</taxon>
        <taxon>Deinococcota</taxon>
        <taxon>Deinococci</taxon>
        <taxon>Deinococcales</taxon>
        <taxon>Deinococcaceae</taxon>
        <taxon>Deinococcus</taxon>
    </lineage>
</organism>
<sequence length="297" mass="32674">MDVTPWQRLARRLNPHAQVLRSWPLTGGVSARVTALEIGVPGGSVERWVVRQYGEANVRSNPNVADDEFRLLRLLMSAGLPVPQPLYADSSGEVFPAPVLVTRYVGGEAVLTPAAPVEYAARVADFLLRLHAVRWSGELPFLQPLPGLSERPAVLDEALAEGMIRDALEPVWPPAPRNAPAPLHGDFWPGNVLWREGRLAAVIDWEDAALGDPLADLANARLETLFFYGRGAMDELTRRYRAGSGLDFAALPFWDLWAALRPAGRLAGWGLDARTEETLRARHRWFVRQAFGGLAVG</sequence>
<comment type="caution">
    <text evidence="2">The sequence shown here is derived from an EMBL/GenBank/DDBJ whole genome shotgun (WGS) entry which is preliminary data.</text>
</comment>
<dbReference type="OrthoDB" id="334783at2"/>
<dbReference type="InterPro" id="IPR011009">
    <property type="entry name" value="Kinase-like_dom_sf"/>
</dbReference>